<dbReference type="Proteomes" id="UP000325113">
    <property type="component" value="Unassembled WGS sequence"/>
</dbReference>
<dbReference type="InterPro" id="IPR011421">
    <property type="entry name" value="BCNT-C"/>
</dbReference>
<evidence type="ECO:0000313" key="4">
    <source>
        <dbReference type="Proteomes" id="UP000325113"/>
    </source>
</evidence>
<feature type="compositionally biased region" description="Low complexity" evidence="1">
    <location>
        <begin position="123"/>
        <end position="132"/>
    </location>
</feature>
<feature type="domain" description="BCNT-C" evidence="2">
    <location>
        <begin position="224"/>
        <end position="302"/>
    </location>
</feature>
<feature type="region of interest" description="Disordered" evidence="1">
    <location>
        <begin position="92"/>
        <end position="177"/>
    </location>
</feature>
<evidence type="ECO:0000256" key="1">
    <source>
        <dbReference type="SAM" id="MobiDB-lite"/>
    </source>
</evidence>
<dbReference type="PROSITE" id="PS51279">
    <property type="entry name" value="BCNT_C"/>
    <property type="match status" value="1"/>
</dbReference>
<gene>
    <name evidence="3" type="ORF">FNF31_03346</name>
</gene>
<dbReference type="EMBL" id="VLTM01000028">
    <property type="protein sequence ID" value="KAA0162304.1"/>
    <property type="molecule type" value="Genomic_DNA"/>
</dbReference>
<dbReference type="PANTHER" id="PTHR48295">
    <property type="entry name" value="CRANIOFACIAL DEVELOPMENT PROTEIN 1"/>
    <property type="match status" value="1"/>
</dbReference>
<dbReference type="InterPro" id="IPR027124">
    <property type="entry name" value="Swc5/CFDP1/2"/>
</dbReference>
<comment type="caution">
    <text evidence="3">The sequence shown here is derived from an EMBL/GenBank/DDBJ whole genome shotgun (WGS) entry which is preliminary data.</text>
</comment>
<evidence type="ECO:0000313" key="3">
    <source>
        <dbReference type="EMBL" id="KAA0162304.1"/>
    </source>
</evidence>
<sequence length="326" mass="33371">MATIDDVDTGYISADDEDYDPGAEAAAPDADLDDDDEQLDADLVASAAREAMLAKDVRSRVEALDAEWDAMNGGTGAPEVVDAASLNAALRSVRPSAGGNSGARDRLASRWQMTRRSRGPGGVPAAAGVSSGDDGPLPWDGLPAPSSSAPAPGPPAAARRRRRRGAPSAESQAAASAALRANASAAALVKQTVTFAGETRVIEVRADSSAAAKETGREGAAGGGGAVAGLDAAAAELEGGRTLNTLEASSADWDAKKRKEGFADDVERFAKDGFVARQAFLEQASGAQAASARHIRDAASEVRKRRSNKEFERRMGAAAASSQAKQ</sequence>
<organism evidence="3 4">
    <name type="scientific">Cafeteria roenbergensis</name>
    <name type="common">Marine flagellate</name>
    <dbReference type="NCBI Taxonomy" id="33653"/>
    <lineage>
        <taxon>Eukaryota</taxon>
        <taxon>Sar</taxon>
        <taxon>Stramenopiles</taxon>
        <taxon>Bigyra</taxon>
        <taxon>Opalozoa</taxon>
        <taxon>Bicosoecida</taxon>
        <taxon>Cafeteriaceae</taxon>
        <taxon>Cafeteria</taxon>
    </lineage>
</organism>
<name>A0A5A8DCF1_CAFRO</name>
<feature type="region of interest" description="Disordered" evidence="1">
    <location>
        <begin position="1"/>
        <end position="34"/>
    </location>
</feature>
<dbReference type="AlphaFoldDB" id="A0A5A8DCF1"/>
<feature type="compositionally biased region" description="Acidic residues" evidence="1">
    <location>
        <begin position="1"/>
        <end position="21"/>
    </location>
</feature>
<dbReference type="Pfam" id="PF07572">
    <property type="entry name" value="BCNT"/>
    <property type="match status" value="1"/>
</dbReference>
<feature type="region of interest" description="Disordered" evidence="1">
    <location>
        <begin position="286"/>
        <end position="326"/>
    </location>
</feature>
<accession>A0A5A8DCF1</accession>
<feature type="compositionally biased region" description="Low complexity" evidence="1">
    <location>
        <begin position="166"/>
        <end position="177"/>
    </location>
</feature>
<feature type="compositionally biased region" description="Basic and acidic residues" evidence="1">
    <location>
        <begin position="294"/>
        <end position="315"/>
    </location>
</feature>
<reference evidence="3 4" key="1">
    <citation type="submission" date="2019-07" db="EMBL/GenBank/DDBJ databases">
        <title>Genomes of Cafeteria roenbergensis.</title>
        <authorList>
            <person name="Fischer M.G."/>
            <person name="Hackl T."/>
            <person name="Roman M."/>
        </authorList>
    </citation>
    <scope>NUCLEOTIDE SEQUENCE [LARGE SCALE GENOMIC DNA]</scope>
    <source>
        <strain evidence="3 4">Cflag</strain>
    </source>
</reference>
<proteinExistence type="predicted"/>
<protein>
    <recommendedName>
        <fullName evidence="2">BCNT-C domain-containing protein</fullName>
    </recommendedName>
</protein>
<evidence type="ECO:0000259" key="2">
    <source>
        <dbReference type="PROSITE" id="PS51279"/>
    </source>
</evidence>
<dbReference type="PANTHER" id="PTHR48295:SF1">
    <property type="entry name" value="SWR1-COMPLEX PROTEIN 5"/>
    <property type="match status" value="1"/>
</dbReference>